<name>A0A1H7HVR9_9SPHN</name>
<dbReference type="InterPro" id="IPR009562">
    <property type="entry name" value="DUF1178"/>
</dbReference>
<dbReference type="Proteomes" id="UP000199214">
    <property type="component" value="Unassembled WGS sequence"/>
</dbReference>
<dbReference type="RefSeq" id="WP_093003121.1">
    <property type="nucleotide sequence ID" value="NZ_FNZZ01000001.1"/>
</dbReference>
<sequence>MIVFDLRCSGDHVFEAWFGSTAAYEDQRARGLLACPTCGSDEVEKAVMAPRVGAKGNSVAASGKPDIKALLNAIASAQAAALKNSNWVGQNFATEARAIHDGEKPARPIHGQATPAEARALIDDGVPVAPLLVPIVPPESLN</sequence>
<organism evidence="1 2">
    <name type="scientific">Sphingomonas palmae</name>
    <dbReference type="NCBI Taxonomy" id="1855283"/>
    <lineage>
        <taxon>Bacteria</taxon>
        <taxon>Pseudomonadati</taxon>
        <taxon>Pseudomonadota</taxon>
        <taxon>Alphaproteobacteria</taxon>
        <taxon>Sphingomonadales</taxon>
        <taxon>Sphingomonadaceae</taxon>
        <taxon>Sphingomonas</taxon>
    </lineage>
</organism>
<dbReference type="OrthoDB" id="9799894at2"/>
<evidence type="ECO:0000313" key="1">
    <source>
        <dbReference type="EMBL" id="SEK54214.1"/>
    </source>
</evidence>
<accession>A0A1H7HVR9</accession>
<dbReference type="STRING" id="1855283.SAMN05216382_0611"/>
<evidence type="ECO:0000313" key="2">
    <source>
        <dbReference type="Proteomes" id="UP000199214"/>
    </source>
</evidence>
<gene>
    <name evidence="1" type="ORF">SAMN05216382_0611</name>
</gene>
<proteinExistence type="predicted"/>
<dbReference type="AlphaFoldDB" id="A0A1H7HVR9"/>
<protein>
    <submittedName>
        <fullName evidence="1">Uncharacterized protein</fullName>
    </submittedName>
</protein>
<reference evidence="2" key="1">
    <citation type="submission" date="2016-10" db="EMBL/GenBank/DDBJ databases">
        <authorList>
            <person name="Varghese N."/>
            <person name="Submissions S."/>
        </authorList>
    </citation>
    <scope>NUCLEOTIDE SEQUENCE [LARGE SCALE GENOMIC DNA]</scope>
    <source>
        <strain evidence="2">JS21-1</strain>
    </source>
</reference>
<dbReference type="Pfam" id="PF06676">
    <property type="entry name" value="DUF1178"/>
    <property type="match status" value="1"/>
</dbReference>
<dbReference type="PIRSF" id="PIRSF032131">
    <property type="entry name" value="UCP032131"/>
    <property type="match status" value="1"/>
</dbReference>
<keyword evidence="2" id="KW-1185">Reference proteome</keyword>
<dbReference type="EMBL" id="FNZZ01000001">
    <property type="protein sequence ID" value="SEK54214.1"/>
    <property type="molecule type" value="Genomic_DNA"/>
</dbReference>